<gene>
    <name evidence="1" type="ORF">BRENAR_LOCUS545</name>
</gene>
<protein>
    <submittedName>
        <fullName evidence="1">DEKNAAC100193</fullName>
    </submittedName>
</protein>
<sequence>MLSRVSRQVAKVGLTRVSSIAARPVTWKEASYAGGQLAVRRSYATEGSGSSQQMIDFMFRLQKNPEIIEQLKRINELMVTKNLIPKPEEMVDENGNMKKLTMMQQMKIFMDTDVRGAVNELGQMMTKSGLELTPEDIKMLTQFMQQNTLKQKTEDTDGDGSK</sequence>
<name>A0A448YFZ8_BRENA</name>
<dbReference type="OrthoDB" id="10008801at2759"/>
<evidence type="ECO:0000313" key="1">
    <source>
        <dbReference type="EMBL" id="VEU19809.1"/>
    </source>
</evidence>
<organism evidence="1 2">
    <name type="scientific">Brettanomyces naardenensis</name>
    <name type="common">Yeast</name>
    <dbReference type="NCBI Taxonomy" id="13370"/>
    <lineage>
        <taxon>Eukaryota</taxon>
        <taxon>Fungi</taxon>
        <taxon>Dikarya</taxon>
        <taxon>Ascomycota</taxon>
        <taxon>Saccharomycotina</taxon>
        <taxon>Pichiomycetes</taxon>
        <taxon>Pichiales</taxon>
        <taxon>Pichiaceae</taxon>
        <taxon>Brettanomyces</taxon>
    </lineage>
</organism>
<dbReference type="AlphaFoldDB" id="A0A448YFZ8"/>
<dbReference type="Proteomes" id="UP000290900">
    <property type="component" value="Unassembled WGS sequence"/>
</dbReference>
<accession>A0A448YFZ8</accession>
<keyword evidence="2" id="KW-1185">Reference proteome</keyword>
<proteinExistence type="predicted"/>
<reference evidence="1 2" key="1">
    <citation type="submission" date="2018-12" db="EMBL/GenBank/DDBJ databases">
        <authorList>
            <person name="Tiukova I."/>
            <person name="Dainat J."/>
        </authorList>
    </citation>
    <scope>NUCLEOTIDE SEQUENCE [LARGE SCALE GENOMIC DNA]</scope>
</reference>
<evidence type="ECO:0000313" key="2">
    <source>
        <dbReference type="Proteomes" id="UP000290900"/>
    </source>
</evidence>
<dbReference type="InParanoid" id="A0A448YFZ8"/>
<dbReference type="EMBL" id="CAACVR010000001">
    <property type="protein sequence ID" value="VEU19809.1"/>
    <property type="molecule type" value="Genomic_DNA"/>
</dbReference>